<dbReference type="Proteomes" id="UP001446032">
    <property type="component" value="Unassembled WGS sequence"/>
</dbReference>
<keyword evidence="2" id="KW-1185">Reference proteome</keyword>
<comment type="caution">
    <text evidence="1">The sequence shown here is derived from an EMBL/GenBank/DDBJ whole genome shotgun (WGS) entry which is preliminary data.</text>
</comment>
<name>A0ABV1AIJ0_9FIRM</name>
<proteinExistence type="predicted"/>
<accession>A0ABV1AIJ0</accession>
<organism evidence="1 2">
    <name type="scientific">Blautia intestinihominis</name>
    <dbReference type="NCBI Taxonomy" id="3133152"/>
    <lineage>
        <taxon>Bacteria</taxon>
        <taxon>Bacillati</taxon>
        <taxon>Bacillota</taxon>
        <taxon>Clostridia</taxon>
        <taxon>Lachnospirales</taxon>
        <taxon>Lachnospiraceae</taxon>
        <taxon>Blautia</taxon>
    </lineage>
</organism>
<evidence type="ECO:0000313" key="1">
    <source>
        <dbReference type="EMBL" id="MEQ2357667.1"/>
    </source>
</evidence>
<protein>
    <submittedName>
        <fullName evidence="1">Uncharacterized protein</fullName>
    </submittedName>
</protein>
<dbReference type="EMBL" id="JBBMEI010000010">
    <property type="protein sequence ID" value="MEQ2357667.1"/>
    <property type="molecule type" value="Genomic_DNA"/>
</dbReference>
<gene>
    <name evidence="1" type="ORF">WMO75_04795</name>
</gene>
<sequence length="72" mass="8433">MLETFQVLHIEEPDFGCEGWPDGFEIKDKVLLKSNLTGEEKIIHEKDARLYELDINEGDEVFLIEGELRKLR</sequence>
<dbReference type="RefSeq" id="WP_022215524.1">
    <property type="nucleotide sequence ID" value="NZ_JBBMEI010000010.1"/>
</dbReference>
<evidence type="ECO:0000313" key="2">
    <source>
        <dbReference type="Proteomes" id="UP001446032"/>
    </source>
</evidence>
<reference evidence="1 2" key="1">
    <citation type="submission" date="2024-03" db="EMBL/GenBank/DDBJ databases">
        <title>Human intestinal bacterial collection.</title>
        <authorList>
            <person name="Pauvert C."/>
            <person name="Hitch T.C.A."/>
            <person name="Clavel T."/>
        </authorList>
    </citation>
    <scope>NUCLEOTIDE SEQUENCE [LARGE SCALE GENOMIC DNA]</scope>
    <source>
        <strain evidence="1 2">CLA-AA-H95</strain>
    </source>
</reference>